<dbReference type="InterPro" id="IPR011013">
    <property type="entry name" value="Gal_mutarotase_sf_dom"/>
</dbReference>
<keyword evidence="3 8" id="KW-0413">Isomerase</keyword>
<evidence type="ECO:0000313" key="9">
    <source>
        <dbReference type="Proteomes" id="UP000048908"/>
    </source>
</evidence>
<dbReference type="CDD" id="cd09019">
    <property type="entry name" value="galactose_mutarotase_like"/>
    <property type="match status" value="1"/>
</dbReference>
<dbReference type="GO" id="GO:0006006">
    <property type="term" value="P:glucose metabolic process"/>
    <property type="evidence" value="ECO:0007669"/>
    <property type="project" value="TreeGrafter"/>
</dbReference>
<organism evidence="8 9">
    <name type="scientific">Jannaschia rubra</name>
    <dbReference type="NCBI Taxonomy" id="282197"/>
    <lineage>
        <taxon>Bacteria</taxon>
        <taxon>Pseudomonadati</taxon>
        <taxon>Pseudomonadota</taxon>
        <taxon>Alphaproteobacteria</taxon>
        <taxon>Rhodobacterales</taxon>
        <taxon>Roseobacteraceae</taxon>
        <taxon>Jannaschia</taxon>
    </lineage>
</organism>
<dbReference type="EC" id="5.1.3.3" evidence="8"/>
<keyword evidence="9" id="KW-1185">Reference proteome</keyword>
<gene>
    <name evidence="8" type="primary">galM</name>
    <name evidence="8" type="ORF">JAN5088_00244</name>
</gene>
<dbReference type="GO" id="GO:0030246">
    <property type="term" value="F:carbohydrate binding"/>
    <property type="evidence" value="ECO:0007669"/>
    <property type="project" value="InterPro"/>
</dbReference>
<feature type="active site" description="Proton acceptor" evidence="5">
    <location>
        <position position="282"/>
    </location>
</feature>
<dbReference type="STRING" id="282197.SAMN04488517_101173"/>
<keyword evidence="4" id="KW-0119">Carbohydrate metabolism</keyword>
<sequence length="317" mass="34457">MDLNRHVIAGHGLTATFTEWGAALVDLRLDGHAPPLVLGLDRLADYAAGKSSYMGATVGCVANRIGGARFMLDGKEYRTDPNFRGRHTLHGGSAGTGKRVWEVLDHEADAIRFGITLADGEMGFPGNVRIEALFTCAPGTMLRIDYRATTDAPTPFNLAHHTYWNLDGSDDVSGHVLTVRADRYVPVDDDQIPTGVAPVDGTEFDFRAGRNLPGQGLLDHNLCLSEVRTRLRDVAVLRARGMMMTMATTEPGLQVYDGARLNLSVPGIDGRRYGPHAGVALEAQVWPDAVNRPAFPPCILRPGETYEQTTTFRFSKG</sequence>
<dbReference type="Proteomes" id="UP000048908">
    <property type="component" value="Unassembled WGS sequence"/>
</dbReference>
<dbReference type="AlphaFoldDB" id="A0A0M6XK10"/>
<dbReference type="PANTHER" id="PTHR10091:SF49">
    <property type="entry name" value="ALDOSE 1-EPIMERASE"/>
    <property type="match status" value="1"/>
</dbReference>
<protein>
    <submittedName>
        <fullName evidence="8">Aldose 1-epimerase</fullName>
        <ecNumber evidence="8">5.1.3.3</ecNumber>
    </submittedName>
</protein>
<evidence type="ECO:0000256" key="6">
    <source>
        <dbReference type="PIRSR" id="PIRSR005096-2"/>
    </source>
</evidence>
<evidence type="ECO:0000256" key="4">
    <source>
        <dbReference type="ARBA" id="ARBA00023277"/>
    </source>
</evidence>
<evidence type="ECO:0000256" key="3">
    <source>
        <dbReference type="ARBA" id="ARBA00023235"/>
    </source>
</evidence>
<proteinExistence type="inferred from homology"/>
<dbReference type="GO" id="GO:0033499">
    <property type="term" value="P:galactose catabolic process via UDP-galactose, Leloir pathway"/>
    <property type="evidence" value="ECO:0007669"/>
    <property type="project" value="TreeGrafter"/>
</dbReference>
<dbReference type="InterPro" id="IPR047215">
    <property type="entry name" value="Galactose_mutarotase-like"/>
</dbReference>
<reference evidence="8 9" key="1">
    <citation type="submission" date="2015-07" db="EMBL/GenBank/DDBJ databases">
        <authorList>
            <person name="Noorani M."/>
        </authorList>
    </citation>
    <scope>NUCLEOTIDE SEQUENCE [LARGE SCALE GENOMIC DNA]</scope>
    <source>
        <strain evidence="8 9">CECT 5088</strain>
    </source>
</reference>
<comment type="pathway">
    <text evidence="1">Carbohydrate metabolism; hexose metabolism.</text>
</comment>
<accession>A0A0M6XK10</accession>
<evidence type="ECO:0000256" key="1">
    <source>
        <dbReference type="ARBA" id="ARBA00005028"/>
    </source>
</evidence>
<dbReference type="EMBL" id="CXPG01000009">
    <property type="protein sequence ID" value="CTQ31486.1"/>
    <property type="molecule type" value="Genomic_DNA"/>
</dbReference>
<evidence type="ECO:0000256" key="7">
    <source>
        <dbReference type="PIRSR" id="PIRSR005096-3"/>
    </source>
</evidence>
<feature type="binding site" evidence="7">
    <location>
        <begin position="161"/>
        <end position="163"/>
    </location>
    <ligand>
        <name>beta-D-galactose</name>
        <dbReference type="ChEBI" id="CHEBI:27667"/>
    </ligand>
</feature>
<dbReference type="Gene3D" id="2.70.98.10">
    <property type="match status" value="1"/>
</dbReference>
<evidence type="ECO:0000256" key="5">
    <source>
        <dbReference type="PIRSR" id="PIRSR005096-1"/>
    </source>
</evidence>
<dbReference type="InterPro" id="IPR014718">
    <property type="entry name" value="GH-type_carb-bd"/>
</dbReference>
<comment type="similarity">
    <text evidence="2">Belongs to the aldose epimerase family.</text>
</comment>
<dbReference type="PANTHER" id="PTHR10091">
    <property type="entry name" value="ALDOSE-1-EPIMERASE"/>
    <property type="match status" value="1"/>
</dbReference>
<dbReference type="OrthoDB" id="9779408at2"/>
<evidence type="ECO:0000313" key="8">
    <source>
        <dbReference type="EMBL" id="CTQ31486.1"/>
    </source>
</evidence>
<name>A0A0M6XK10_9RHOB</name>
<dbReference type="InterPro" id="IPR015443">
    <property type="entry name" value="Aldose_1-epimerase"/>
</dbReference>
<dbReference type="InterPro" id="IPR008183">
    <property type="entry name" value="Aldose_1/G6P_1-epimerase"/>
</dbReference>
<dbReference type="PIRSF" id="PIRSF005096">
    <property type="entry name" value="GALM"/>
    <property type="match status" value="1"/>
</dbReference>
<dbReference type="UniPathway" id="UPA00242"/>
<dbReference type="RefSeq" id="WP_055680967.1">
    <property type="nucleotide sequence ID" value="NZ_CXPG01000009.1"/>
</dbReference>
<dbReference type="Pfam" id="PF01263">
    <property type="entry name" value="Aldose_epim"/>
    <property type="match status" value="1"/>
</dbReference>
<feature type="binding site" evidence="7">
    <location>
        <begin position="63"/>
        <end position="64"/>
    </location>
    <ligand>
        <name>beta-D-galactose</name>
        <dbReference type="ChEBI" id="CHEBI:27667"/>
    </ligand>
</feature>
<dbReference type="GO" id="GO:0004034">
    <property type="term" value="F:aldose 1-epimerase activity"/>
    <property type="evidence" value="ECO:0007669"/>
    <property type="project" value="UniProtKB-EC"/>
</dbReference>
<evidence type="ECO:0000256" key="2">
    <source>
        <dbReference type="ARBA" id="ARBA00006206"/>
    </source>
</evidence>
<feature type="binding site" evidence="6">
    <location>
        <position position="219"/>
    </location>
    <ligand>
        <name>beta-D-galactose</name>
        <dbReference type="ChEBI" id="CHEBI:27667"/>
    </ligand>
</feature>
<dbReference type="SUPFAM" id="SSF74650">
    <property type="entry name" value="Galactose mutarotase-like"/>
    <property type="match status" value="1"/>
</dbReference>
<feature type="active site" description="Proton donor" evidence="5">
    <location>
        <position position="161"/>
    </location>
</feature>